<comment type="caution">
    <text evidence="5">The sequence shown here is derived from an EMBL/GenBank/DDBJ whole genome shotgun (WGS) entry which is preliminary data.</text>
</comment>
<name>A0A9X7CCD3_BACCE</name>
<proteinExistence type="predicted"/>
<dbReference type="GO" id="GO:0032259">
    <property type="term" value="P:methylation"/>
    <property type="evidence" value="ECO:0007669"/>
    <property type="project" value="UniProtKB-KW"/>
</dbReference>
<dbReference type="Gene3D" id="3.40.50.150">
    <property type="entry name" value="Vaccinia Virus protein VP39"/>
    <property type="match status" value="1"/>
</dbReference>
<dbReference type="Proteomes" id="UP000223834">
    <property type="component" value="Unassembled WGS sequence"/>
</dbReference>
<dbReference type="GO" id="GO:0009307">
    <property type="term" value="P:DNA restriction-modification system"/>
    <property type="evidence" value="ECO:0007669"/>
    <property type="project" value="UniProtKB-KW"/>
</dbReference>
<protein>
    <submittedName>
        <fullName evidence="5">DNA methyltransferase</fullName>
    </submittedName>
</protein>
<evidence type="ECO:0000256" key="1">
    <source>
        <dbReference type="ARBA" id="ARBA00022603"/>
    </source>
</evidence>
<gene>
    <name evidence="5" type="ORF">CN980_11340</name>
</gene>
<evidence type="ECO:0000256" key="2">
    <source>
        <dbReference type="ARBA" id="ARBA00022679"/>
    </source>
</evidence>
<evidence type="ECO:0000256" key="3">
    <source>
        <dbReference type="ARBA" id="ARBA00022691"/>
    </source>
</evidence>
<dbReference type="SUPFAM" id="SSF53335">
    <property type="entry name" value="S-adenosyl-L-methionine-dependent methyltransferases"/>
    <property type="match status" value="1"/>
</dbReference>
<evidence type="ECO:0000256" key="4">
    <source>
        <dbReference type="ARBA" id="ARBA00022747"/>
    </source>
</evidence>
<dbReference type="InterPro" id="IPR001525">
    <property type="entry name" value="C5_MeTfrase"/>
</dbReference>
<evidence type="ECO:0000313" key="5">
    <source>
        <dbReference type="EMBL" id="PGO77613.1"/>
    </source>
</evidence>
<evidence type="ECO:0000313" key="6">
    <source>
        <dbReference type="Proteomes" id="UP000223834"/>
    </source>
</evidence>
<reference evidence="5 6" key="1">
    <citation type="submission" date="2017-09" db="EMBL/GenBank/DDBJ databases">
        <title>Large-scale bioinformatics analysis of Bacillus genomes uncovers conserved roles of natural products in bacterial physiology.</title>
        <authorList>
            <consortium name="Agbiome Team Llc"/>
            <person name="Bleich R.M."/>
            <person name="Grubbs K.J."/>
            <person name="Santa Maria K.C."/>
            <person name="Allen S.E."/>
            <person name="Farag S."/>
            <person name="Shank E.A."/>
            <person name="Bowers A."/>
        </authorList>
    </citation>
    <scope>NUCLEOTIDE SEQUENCE [LARGE SCALE GENOMIC DNA]</scope>
    <source>
        <strain evidence="5 6">AFS049141</strain>
    </source>
</reference>
<organism evidence="5 6">
    <name type="scientific">Bacillus cereus</name>
    <dbReference type="NCBI Taxonomy" id="1396"/>
    <lineage>
        <taxon>Bacteria</taxon>
        <taxon>Bacillati</taxon>
        <taxon>Bacillota</taxon>
        <taxon>Bacilli</taxon>
        <taxon>Bacillales</taxon>
        <taxon>Bacillaceae</taxon>
        <taxon>Bacillus</taxon>
        <taxon>Bacillus cereus group</taxon>
    </lineage>
</organism>
<dbReference type="Pfam" id="PF00145">
    <property type="entry name" value="DNA_methylase"/>
    <property type="match status" value="1"/>
</dbReference>
<dbReference type="PROSITE" id="PS00095">
    <property type="entry name" value="C5_MTASE_2"/>
    <property type="match status" value="1"/>
</dbReference>
<sequence length="114" mass="12894">MKTYKIRIKEATKKGYAEADLGDSINFSVPNSKTRRGRVGKKITHTLDTACNQAVLTEDFRIRRLTPKETWRLQGFSDSAFERASKVNSDTQLYRQAGNSVSVPVIFAIAQRLK</sequence>
<dbReference type="InterPro" id="IPR029063">
    <property type="entry name" value="SAM-dependent_MTases_sf"/>
</dbReference>
<accession>A0A9X7CCD3</accession>
<dbReference type="InterPro" id="IPR031303">
    <property type="entry name" value="C5_meth_CS"/>
</dbReference>
<dbReference type="AlphaFoldDB" id="A0A9X7CCD3"/>
<dbReference type="Gene3D" id="3.90.120.10">
    <property type="entry name" value="DNA Methylase, subunit A, domain 2"/>
    <property type="match status" value="1"/>
</dbReference>
<dbReference type="GO" id="GO:0008168">
    <property type="term" value="F:methyltransferase activity"/>
    <property type="evidence" value="ECO:0007669"/>
    <property type="project" value="UniProtKB-KW"/>
</dbReference>
<keyword evidence="2" id="KW-0808">Transferase</keyword>
<keyword evidence="4" id="KW-0680">Restriction system</keyword>
<keyword evidence="3" id="KW-0949">S-adenosyl-L-methionine</keyword>
<keyword evidence="1 5" id="KW-0489">Methyltransferase</keyword>
<dbReference type="RefSeq" id="WP_098771072.1">
    <property type="nucleotide sequence ID" value="NZ_NUIQ01000103.1"/>
</dbReference>
<dbReference type="EMBL" id="NUIQ01000103">
    <property type="protein sequence ID" value="PGO77613.1"/>
    <property type="molecule type" value="Genomic_DNA"/>
</dbReference>